<evidence type="ECO:0000256" key="1">
    <source>
        <dbReference type="SAM" id="SignalP"/>
    </source>
</evidence>
<accession>A0A2S9WX01</accession>
<organism evidence="2 3">
    <name type="scientific">Nonlabens agnitus</name>
    <dbReference type="NCBI Taxonomy" id="870484"/>
    <lineage>
        <taxon>Bacteria</taxon>
        <taxon>Pseudomonadati</taxon>
        <taxon>Bacteroidota</taxon>
        <taxon>Flavobacteriia</taxon>
        <taxon>Flavobacteriales</taxon>
        <taxon>Flavobacteriaceae</taxon>
        <taxon>Nonlabens</taxon>
    </lineage>
</organism>
<dbReference type="AlphaFoldDB" id="A0A2S9WX01"/>
<dbReference type="EMBL" id="MQUC01000003">
    <property type="protein sequence ID" value="PRP67971.1"/>
    <property type="molecule type" value="Genomic_DNA"/>
</dbReference>
<evidence type="ECO:0000313" key="2">
    <source>
        <dbReference type="EMBL" id="PRP67971.1"/>
    </source>
</evidence>
<dbReference type="RefSeq" id="WP_105983660.1">
    <property type="nucleotide sequence ID" value="NZ_MQUC01000003.1"/>
</dbReference>
<keyword evidence="1" id="KW-0732">Signal</keyword>
<gene>
    <name evidence="2" type="ORF">BST86_13165</name>
</gene>
<dbReference type="OrthoDB" id="1396884at2"/>
<proteinExistence type="predicted"/>
<dbReference type="Proteomes" id="UP000239532">
    <property type="component" value="Unassembled WGS sequence"/>
</dbReference>
<evidence type="ECO:0000313" key="3">
    <source>
        <dbReference type="Proteomes" id="UP000239532"/>
    </source>
</evidence>
<reference evidence="2 3" key="1">
    <citation type="submission" date="2016-11" db="EMBL/GenBank/DDBJ databases">
        <title>Trade-off between light-utilization and light-protection in marine flavobacteria.</title>
        <authorList>
            <person name="Kumagai Y."/>
        </authorList>
    </citation>
    <scope>NUCLEOTIDE SEQUENCE [LARGE SCALE GENOMIC DNA]</scope>
    <source>
        <strain evidence="2 3">JCM 17109</strain>
    </source>
</reference>
<feature type="signal peptide" evidence="1">
    <location>
        <begin position="1"/>
        <end position="20"/>
    </location>
</feature>
<comment type="caution">
    <text evidence="2">The sequence shown here is derived from an EMBL/GenBank/DDBJ whole genome shotgun (WGS) entry which is preliminary data.</text>
</comment>
<sequence>MNKRFFIAVLVCFSLIVVKAQVGLNTITPEAFLDVASTDAGVLLPRITLTNRTSAAPVTNPNGGSLVDGTMVWNTGLGALQPAGFYYWQNGQWNQLLADNEQQVYFGKMIIDAAGSKTITGIPFRPKSIEFTAYNKVSAYNVKYRSGNNNSNDLRMAAGYSTGYATLVGGNIQQQAIAEGHNGSSINNIGAYSASDRCIAAYYVNNNGLPIGTTNGSITEAGVTEAELTSFDVNGFSLNVRSFISGEDLVVLFKAYKY</sequence>
<protein>
    <submittedName>
        <fullName evidence="2">Uncharacterized protein</fullName>
    </submittedName>
</protein>
<feature type="chain" id="PRO_5015641401" evidence="1">
    <location>
        <begin position="21"/>
        <end position="258"/>
    </location>
</feature>
<keyword evidence="3" id="KW-1185">Reference proteome</keyword>
<name>A0A2S9WX01_9FLAO</name>